<evidence type="ECO:0000313" key="8">
    <source>
        <dbReference type="Proteomes" id="UP000824201"/>
    </source>
</evidence>
<comment type="pathway">
    <text evidence="1">Amino-acid biosynthesis; L-methionine biosynthesis via salvage pathway; S-methyl-5-thio-alpha-D-ribose 1-phosphate from S-methyl-5'-thioadenosine (hydrolase route): step 1/2.</text>
</comment>
<dbReference type="GO" id="GO:0005829">
    <property type="term" value="C:cytosol"/>
    <property type="evidence" value="ECO:0007669"/>
    <property type="project" value="TreeGrafter"/>
</dbReference>
<evidence type="ECO:0000256" key="5">
    <source>
        <dbReference type="ARBA" id="ARBA00023167"/>
    </source>
</evidence>
<feature type="domain" description="Nucleoside phosphorylase" evidence="6">
    <location>
        <begin position="3"/>
        <end position="227"/>
    </location>
</feature>
<dbReference type="Proteomes" id="UP000824201">
    <property type="component" value="Unassembled WGS sequence"/>
</dbReference>
<dbReference type="InterPro" id="IPR010049">
    <property type="entry name" value="MTA_SAH_Nsdase"/>
</dbReference>
<keyword evidence="3" id="KW-0028">Amino-acid biosynthesis</keyword>
<dbReference type="NCBIfam" id="TIGR01704">
    <property type="entry name" value="MTA_SAH-Nsdase"/>
    <property type="match status" value="1"/>
</dbReference>
<dbReference type="PANTHER" id="PTHR46832:SF1">
    <property type="entry name" value="5'-METHYLTHIOADENOSINE_S-ADENOSYLHOMOCYSTEINE NUCLEOSIDASE"/>
    <property type="match status" value="1"/>
</dbReference>
<proteinExistence type="predicted"/>
<dbReference type="EC" id="3.2.2.9" evidence="2"/>
<evidence type="ECO:0000256" key="4">
    <source>
        <dbReference type="ARBA" id="ARBA00022801"/>
    </source>
</evidence>
<dbReference type="Gene3D" id="3.40.50.1580">
    <property type="entry name" value="Nucleoside phosphorylase domain"/>
    <property type="match status" value="1"/>
</dbReference>
<dbReference type="InterPro" id="IPR000845">
    <property type="entry name" value="Nucleoside_phosphorylase_d"/>
</dbReference>
<dbReference type="GO" id="GO:0008782">
    <property type="term" value="F:adenosylhomocysteine nucleosidase activity"/>
    <property type="evidence" value="ECO:0007669"/>
    <property type="project" value="UniProtKB-EC"/>
</dbReference>
<evidence type="ECO:0000259" key="6">
    <source>
        <dbReference type="Pfam" id="PF01048"/>
    </source>
</evidence>
<comment type="caution">
    <text evidence="7">The sequence shown here is derived from an EMBL/GenBank/DDBJ whole genome shotgun (WGS) entry which is preliminary data.</text>
</comment>
<dbReference type="GO" id="GO:0019284">
    <property type="term" value="P:L-methionine salvage from S-adenosylmethionine"/>
    <property type="evidence" value="ECO:0007669"/>
    <property type="project" value="TreeGrafter"/>
</dbReference>
<evidence type="ECO:0000256" key="1">
    <source>
        <dbReference type="ARBA" id="ARBA00004945"/>
    </source>
</evidence>
<dbReference type="Pfam" id="PF01048">
    <property type="entry name" value="PNP_UDP_1"/>
    <property type="match status" value="1"/>
</dbReference>
<accession>A0A9D1JDR8</accession>
<keyword evidence="7" id="KW-0326">Glycosidase</keyword>
<evidence type="ECO:0000256" key="3">
    <source>
        <dbReference type="ARBA" id="ARBA00022605"/>
    </source>
</evidence>
<name>A0A9D1JDR8_9FIRM</name>
<keyword evidence="4 7" id="KW-0378">Hydrolase</keyword>
<sequence length="233" mass="26087">MKKIGIIAAMEEEMDAVKQKLEHMETKQLYGKTFFTGFLSQKPCILVKSGIGKVNAAHTAQLMIDHFSPSCIINVGSAGALNYDLNYLDIIISTACIQFDFDLTVFGRKPGELPELGQYLKADSHLIELTKQAIMQTDSCHRIITGIIATGDQFINDPVIKQSLYNQFQAQCDEMEGAAIAQVCTLCQLPFVIIRSITDKPNTKEKVDFYDYLEQASLRCAQFLEKVAQLIEY</sequence>
<reference evidence="7" key="2">
    <citation type="journal article" date="2021" name="PeerJ">
        <title>Extensive microbial diversity within the chicken gut microbiome revealed by metagenomics and culture.</title>
        <authorList>
            <person name="Gilroy R."/>
            <person name="Ravi A."/>
            <person name="Getino M."/>
            <person name="Pursley I."/>
            <person name="Horton D.L."/>
            <person name="Alikhan N.F."/>
            <person name="Baker D."/>
            <person name="Gharbi K."/>
            <person name="Hall N."/>
            <person name="Watson M."/>
            <person name="Adriaenssens E.M."/>
            <person name="Foster-Nyarko E."/>
            <person name="Jarju S."/>
            <person name="Secka A."/>
            <person name="Antonio M."/>
            <person name="Oren A."/>
            <person name="Chaudhuri R.R."/>
            <person name="La Ragione R."/>
            <person name="Hildebrand F."/>
            <person name="Pallen M.J."/>
        </authorList>
    </citation>
    <scope>NUCLEOTIDE SEQUENCE</scope>
    <source>
        <strain evidence="7">ChiW13-3771</strain>
    </source>
</reference>
<dbReference type="PANTHER" id="PTHR46832">
    <property type="entry name" value="5'-METHYLTHIOADENOSINE/S-ADENOSYLHOMOCYSTEINE NUCLEOSIDASE"/>
    <property type="match status" value="1"/>
</dbReference>
<dbReference type="SUPFAM" id="SSF53167">
    <property type="entry name" value="Purine and uridine phosphorylases"/>
    <property type="match status" value="1"/>
</dbReference>
<dbReference type="InterPro" id="IPR035994">
    <property type="entry name" value="Nucleoside_phosphorylase_sf"/>
</dbReference>
<dbReference type="NCBIfam" id="NF004079">
    <property type="entry name" value="PRK05584.1"/>
    <property type="match status" value="1"/>
</dbReference>
<dbReference type="GO" id="GO:0009164">
    <property type="term" value="P:nucleoside catabolic process"/>
    <property type="evidence" value="ECO:0007669"/>
    <property type="project" value="InterPro"/>
</dbReference>
<evidence type="ECO:0000256" key="2">
    <source>
        <dbReference type="ARBA" id="ARBA00011974"/>
    </source>
</evidence>
<reference evidence="7" key="1">
    <citation type="submission" date="2020-10" db="EMBL/GenBank/DDBJ databases">
        <authorList>
            <person name="Gilroy R."/>
        </authorList>
    </citation>
    <scope>NUCLEOTIDE SEQUENCE</scope>
    <source>
        <strain evidence="7">ChiW13-3771</strain>
    </source>
</reference>
<evidence type="ECO:0000313" key="7">
    <source>
        <dbReference type="EMBL" id="HIR89100.1"/>
    </source>
</evidence>
<dbReference type="GO" id="GO:0019509">
    <property type="term" value="P:L-methionine salvage from methylthioadenosine"/>
    <property type="evidence" value="ECO:0007669"/>
    <property type="project" value="InterPro"/>
</dbReference>
<gene>
    <name evidence="7" type="ORF">IAC96_09140</name>
</gene>
<dbReference type="EMBL" id="DVHN01000120">
    <property type="protein sequence ID" value="HIR89100.1"/>
    <property type="molecule type" value="Genomic_DNA"/>
</dbReference>
<dbReference type="AlphaFoldDB" id="A0A9D1JDR8"/>
<dbReference type="CDD" id="cd09008">
    <property type="entry name" value="MTAN"/>
    <property type="match status" value="1"/>
</dbReference>
<organism evidence="7 8">
    <name type="scientific">Candidatus Fimimorpha faecalis</name>
    <dbReference type="NCBI Taxonomy" id="2840824"/>
    <lineage>
        <taxon>Bacteria</taxon>
        <taxon>Bacillati</taxon>
        <taxon>Bacillota</taxon>
        <taxon>Clostridia</taxon>
        <taxon>Eubacteriales</taxon>
        <taxon>Candidatus Fimimorpha</taxon>
    </lineage>
</organism>
<keyword evidence="5" id="KW-0486">Methionine biosynthesis</keyword>
<dbReference type="GO" id="GO:0008930">
    <property type="term" value="F:methylthioadenosine nucleosidase activity"/>
    <property type="evidence" value="ECO:0007669"/>
    <property type="project" value="InterPro"/>
</dbReference>
<protein>
    <recommendedName>
        <fullName evidence="2">adenosylhomocysteine nucleosidase</fullName>
        <ecNumber evidence="2">3.2.2.9</ecNumber>
    </recommendedName>
</protein>